<name>A0ABV3Y0D3_9ACTN</name>
<reference evidence="1 2" key="1">
    <citation type="submission" date="2024-07" db="EMBL/GenBank/DDBJ databases">
        <title>Draft Genome Sequence of Ferrimicrobium acidiphilum Strain YE2023, Isolated from a Pulp of Bioleach Reactor.</title>
        <authorList>
            <person name="Elkina Y.A."/>
            <person name="Bulaeva A.G."/>
            <person name="Beletsky A.V."/>
            <person name="Mardanov A.V."/>
        </authorList>
    </citation>
    <scope>NUCLEOTIDE SEQUENCE [LARGE SCALE GENOMIC DNA]</scope>
    <source>
        <strain evidence="1 2">YE2023</strain>
    </source>
</reference>
<gene>
    <name evidence="1" type="ORF">AB6A68_04115</name>
</gene>
<organism evidence="1 2">
    <name type="scientific">Ferrimicrobium acidiphilum</name>
    <dbReference type="NCBI Taxonomy" id="121039"/>
    <lineage>
        <taxon>Bacteria</taxon>
        <taxon>Bacillati</taxon>
        <taxon>Actinomycetota</taxon>
        <taxon>Acidimicrobiia</taxon>
        <taxon>Acidimicrobiales</taxon>
        <taxon>Acidimicrobiaceae</taxon>
        <taxon>Ferrimicrobium</taxon>
    </lineage>
</organism>
<sequence length="57" mass="6092">MTLDSHVLEALDDPGLSLGLALLTIGDQQVASAMRLIDASRICARRAACRAADRNRV</sequence>
<evidence type="ECO:0000313" key="1">
    <source>
        <dbReference type="EMBL" id="MEX6429019.1"/>
    </source>
</evidence>
<accession>A0ABV3Y0D3</accession>
<comment type="caution">
    <text evidence="1">The sequence shown here is derived from an EMBL/GenBank/DDBJ whole genome shotgun (WGS) entry which is preliminary data.</text>
</comment>
<protein>
    <submittedName>
        <fullName evidence="1">Uncharacterized protein</fullName>
    </submittedName>
</protein>
<dbReference type="Proteomes" id="UP001560267">
    <property type="component" value="Unassembled WGS sequence"/>
</dbReference>
<proteinExistence type="predicted"/>
<dbReference type="RefSeq" id="WP_298382571.1">
    <property type="nucleotide sequence ID" value="NZ_JBFSHR010000009.1"/>
</dbReference>
<evidence type="ECO:0000313" key="2">
    <source>
        <dbReference type="Proteomes" id="UP001560267"/>
    </source>
</evidence>
<keyword evidence="2" id="KW-1185">Reference proteome</keyword>
<dbReference type="EMBL" id="JBFSHR010000009">
    <property type="protein sequence ID" value="MEX6429019.1"/>
    <property type="molecule type" value="Genomic_DNA"/>
</dbReference>